<dbReference type="PRINTS" id="PR00111">
    <property type="entry name" value="ABHYDROLASE"/>
</dbReference>
<dbReference type="EMBL" id="NNRM01000044">
    <property type="protein sequence ID" value="OYR22457.1"/>
    <property type="molecule type" value="Genomic_DNA"/>
</dbReference>
<dbReference type="RefSeq" id="WP_007880763.1">
    <property type="nucleotide sequence ID" value="NZ_JBHEEM010000004.1"/>
</dbReference>
<reference evidence="3 4" key="1">
    <citation type="submission" date="2017-07" db="EMBL/GenBank/DDBJ databases">
        <title>Phylogenetic study on the rhizospheric bacterium Ochrobactrum sp. A44.</title>
        <authorList>
            <person name="Krzyzanowska D.M."/>
            <person name="Ossowicki A."/>
            <person name="Rajewska M."/>
            <person name="Maciag T."/>
            <person name="Kaczynski Z."/>
            <person name="Czerwicka M."/>
            <person name="Jafra S."/>
        </authorList>
    </citation>
    <scope>NUCLEOTIDE SEQUENCE [LARGE SCALE GENOMIC DNA]</scope>
    <source>
        <strain evidence="3 4">CCUG 30717</strain>
    </source>
</reference>
<keyword evidence="4" id="KW-1185">Reference proteome</keyword>
<protein>
    <submittedName>
        <fullName evidence="3">Lysophospholipase family protein</fullName>
    </submittedName>
</protein>
<comment type="similarity">
    <text evidence="1">Belongs to the AB hydrolase superfamily. Bacterial non-heme haloperoxidase / perhydrolase family.</text>
</comment>
<dbReference type="InterPro" id="IPR000073">
    <property type="entry name" value="AB_hydrolase_1"/>
</dbReference>
<dbReference type="PANTHER" id="PTHR43433:SF4">
    <property type="entry name" value="NON-HEME CHLOROPEROXIDASE-RELATED"/>
    <property type="match status" value="1"/>
</dbReference>
<feature type="domain" description="AB hydrolase-1" evidence="2">
    <location>
        <begin position="22"/>
        <end position="257"/>
    </location>
</feature>
<dbReference type="Proteomes" id="UP000216188">
    <property type="component" value="Unassembled WGS sequence"/>
</dbReference>
<dbReference type="SUPFAM" id="SSF53474">
    <property type="entry name" value="alpha/beta-Hydrolases"/>
    <property type="match status" value="1"/>
</dbReference>
<evidence type="ECO:0000313" key="3">
    <source>
        <dbReference type="EMBL" id="OYR22457.1"/>
    </source>
</evidence>
<dbReference type="InterPro" id="IPR029058">
    <property type="entry name" value="AB_hydrolase_fold"/>
</dbReference>
<gene>
    <name evidence="3" type="ORF">CEV34_4289</name>
</gene>
<evidence type="ECO:0000259" key="2">
    <source>
        <dbReference type="Pfam" id="PF00561"/>
    </source>
</evidence>
<dbReference type="STRING" id="419475.A8A54_20305"/>
<accession>A0A256G5R3</accession>
<sequence length="273" mass="29916">MPFIQTADQTNLHVKDIGHGRAVILIHGWPLTGDMFEFQTMALLEAGYRVITYDRRGFGQSSHPAEGYNYDVFADDLAAVLEELQLNDVILVGFSMGGGEIARYLSRHGSERVAKVVLVASVVPYLLRDDSNPDGVAPEILEDMKSQVRKDRFAFLQSFAKAFYGVGFVTSPVSQALLDWSFALAIMASPKATHDCIDAFGKTDFRNDIAAFTMPTLIIHGTDDNTVPIEPSARAAAKAIAGSRLVEYSGEPHGLFATAAERLNKDILDFIQE</sequence>
<comment type="caution">
    <text evidence="3">The sequence shown here is derived from an EMBL/GenBank/DDBJ whole genome shotgun (WGS) entry which is preliminary data.</text>
</comment>
<evidence type="ECO:0000256" key="1">
    <source>
        <dbReference type="ARBA" id="ARBA00038128"/>
    </source>
</evidence>
<proteinExistence type="inferred from homology"/>
<dbReference type="AlphaFoldDB" id="A0A256G5R3"/>
<dbReference type="Pfam" id="PF00561">
    <property type="entry name" value="Abhydrolase_1"/>
    <property type="match status" value="1"/>
</dbReference>
<dbReference type="FunFam" id="3.40.50.1820:FF:000205">
    <property type="entry name" value="Non-haem bromoperoxidase BPO-A2"/>
    <property type="match status" value="1"/>
</dbReference>
<organism evidence="3 4">
    <name type="scientific">Brucella pseudogrignonensis</name>
    <dbReference type="NCBI Taxonomy" id="419475"/>
    <lineage>
        <taxon>Bacteria</taxon>
        <taxon>Pseudomonadati</taxon>
        <taxon>Pseudomonadota</taxon>
        <taxon>Alphaproteobacteria</taxon>
        <taxon>Hyphomicrobiales</taxon>
        <taxon>Brucellaceae</taxon>
        <taxon>Brucella/Ochrobactrum group</taxon>
        <taxon>Brucella</taxon>
    </lineage>
</organism>
<dbReference type="InterPro" id="IPR050471">
    <property type="entry name" value="AB_hydrolase"/>
</dbReference>
<dbReference type="PANTHER" id="PTHR43433">
    <property type="entry name" value="HYDROLASE, ALPHA/BETA FOLD FAMILY PROTEIN"/>
    <property type="match status" value="1"/>
</dbReference>
<evidence type="ECO:0000313" key="4">
    <source>
        <dbReference type="Proteomes" id="UP000216188"/>
    </source>
</evidence>
<name>A0A256G5R3_9HYPH</name>
<dbReference type="Gene3D" id="3.40.50.1820">
    <property type="entry name" value="alpha/beta hydrolase"/>
    <property type="match status" value="1"/>
</dbReference>